<feature type="transmembrane region" description="Helical" evidence="13">
    <location>
        <begin position="48"/>
        <end position="64"/>
    </location>
</feature>
<feature type="transmembrane region" description="Helical" evidence="13">
    <location>
        <begin position="163"/>
        <end position="196"/>
    </location>
</feature>
<evidence type="ECO:0000256" key="12">
    <source>
        <dbReference type="ARBA" id="ARBA00034430"/>
    </source>
</evidence>
<keyword evidence="3" id="KW-0813">Transport</keyword>
<organism evidence="14 15">
    <name type="scientific">Furfurilactobacillus curtus</name>
    <dbReference type="NCBI Taxonomy" id="1746200"/>
    <lineage>
        <taxon>Bacteria</taxon>
        <taxon>Bacillati</taxon>
        <taxon>Bacillota</taxon>
        <taxon>Bacilli</taxon>
        <taxon>Lactobacillales</taxon>
        <taxon>Lactobacillaceae</taxon>
        <taxon>Furfurilactobacillus</taxon>
    </lineage>
</organism>
<keyword evidence="15" id="KW-1185">Reference proteome</keyword>
<dbReference type="Pfam" id="PF06736">
    <property type="entry name" value="TMEM175"/>
    <property type="match status" value="1"/>
</dbReference>
<evidence type="ECO:0000256" key="5">
    <source>
        <dbReference type="ARBA" id="ARBA00022692"/>
    </source>
</evidence>
<evidence type="ECO:0000256" key="8">
    <source>
        <dbReference type="ARBA" id="ARBA00022989"/>
    </source>
</evidence>
<comment type="catalytic activity">
    <reaction evidence="12">
        <text>K(+)(in) = K(+)(out)</text>
        <dbReference type="Rhea" id="RHEA:29463"/>
        <dbReference type="ChEBI" id="CHEBI:29103"/>
    </reaction>
</comment>
<evidence type="ECO:0000256" key="6">
    <source>
        <dbReference type="ARBA" id="ARBA00022826"/>
    </source>
</evidence>
<evidence type="ECO:0000313" key="15">
    <source>
        <dbReference type="Proteomes" id="UP001628078"/>
    </source>
</evidence>
<feature type="transmembrane region" description="Helical" evidence="13">
    <location>
        <begin position="6"/>
        <end position="27"/>
    </location>
</feature>
<dbReference type="PANTHER" id="PTHR31462">
    <property type="entry name" value="ENDOSOMAL/LYSOSOMAL POTASSIUM CHANNEL TMEM175"/>
    <property type="match status" value="1"/>
</dbReference>
<evidence type="ECO:0000256" key="11">
    <source>
        <dbReference type="ARBA" id="ARBA00023303"/>
    </source>
</evidence>
<name>A0ABQ5JQQ6_9LACO</name>
<dbReference type="EMBL" id="BQXO01000007">
    <property type="protein sequence ID" value="GKT06580.1"/>
    <property type="molecule type" value="Genomic_DNA"/>
</dbReference>
<feature type="transmembrane region" description="Helical" evidence="13">
    <location>
        <begin position="84"/>
        <end position="104"/>
    </location>
</feature>
<sequence>MIMSKARLEAFSDGVFAILITILVLEFKVPSYRTGHLWQGIMHQWPEFLAYGVSYFYVGTLWLFHHDYFASLKVIDRNLNLLNLLSMFSVTLLDYPMILVATAIASGNSTDVRTGFMIYATVALFISAVYYWLYRYLHDHQELMSTTNLVIDHSVQLDPVRSMILYGLAIIGAIWSNWVGGLLLLAGIIFHFIAYLHLSKQHQSTKSTEA</sequence>
<evidence type="ECO:0000256" key="3">
    <source>
        <dbReference type="ARBA" id="ARBA00022448"/>
    </source>
</evidence>
<keyword evidence="5 13" id="KW-0812">Transmembrane</keyword>
<keyword evidence="7" id="KW-0630">Potassium</keyword>
<proteinExistence type="inferred from homology"/>
<dbReference type="RefSeq" id="WP_407884844.1">
    <property type="nucleotide sequence ID" value="NZ_BQXO01000007.1"/>
</dbReference>
<keyword evidence="9" id="KW-0406">Ion transport</keyword>
<evidence type="ECO:0000256" key="4">
    <source>
        <dbReference type="ARBA" id="ARBA00022538"/>
    </source>
</evidence>
<dbReference type="InterPro" id="IPR010617">
    <property type="entry name" value="TMEM175-like"/>
</dbReference>
<keyword evidence="10 13" id="KW-0472">Membrane</keyword>
<evidence type="ECO:0000256" key="1">
    <source>
        <dbReference type="ARBA" id="ARBA00004141"/>
    </source>
</evidence>
<keyword evidence="4" id="KW-0633">Potassium transport</keyword>
<accession>A0ABQ5JQQ6</accession>
<protein>
    <submittedName>
        <fullName evidence="14">DUF1211 domain-containing membrane protein</fullName>
    </submittedName>
</protein>
<feature type="transmembrane region" description="Helical" evidence="13">
    <location>
        <begin position="116"/>
        <end position="134"/>
    </location>
</feature>
<evidence type="ECO:0000256" key="10">
    <source>
        <dbReference type="ARBA" id="ARBA00023136"/>
    </source>
</evidence>
<evidence type="ECO:0000313" key="14">
    <source>
        <dbReference type="EMBL" id="GKT06580.1"/>
    </source>
</evidence>
<dbReference type="PANTHER" id="PTHR31462:SF5">
    <property type="entry name" value="ENDOSOMAL_LYSOSOMAL PROTON CHANNEL TMEM175"/>
    <property type="match status" value="1"/>
</dbReference>
<keyword evidence="6" id="KW-0631">Potassium channel</keyword>
<evidence type="ECO:0000256" key="2">
    <source>
        <dbReference type="ARBA" id="ARBA00006920"/>
    </source>
</evidence>
<comment type="caution">
    <text evidence="14">The sequence shown here is derived from an EMBL/GenBank/DDBJ whole genome shotgun (WGS) entry which is preliminary data.</text>
</comment>
<keyword evidence="8 13" id="KW-1133">Transmembrane helix</keyword>
<evidence type="ECO:0000256" key="13">
    <source>
        <dbReference type="SAM" id="Phobius"/>
    </source>
</evidence>
<reference evidence="14 15" key="1">
    <citation type="submission" date="2022-03" db="EMBL/GenBank/DDBJ databases">
        <title>Draft genome sequence of Furfurilactobacillus curtus JCM 31185.</title>
        <authorList>
            <person name="Suzuki S."/>
            <person name="Endo A."/>
            <person name="Kajikawa A."/>
        </authorList>
    </citation>
    <scope>NUCLEOTIDE SEQUENCE [LARGE SCALE GENOMIC DNA]</scope>
    <source>
        <strain evidence="14 15">JCM 31185</strain>
    </source>
</reference>
<comment type="similarity">
    <text evidence="2">Belongs to the TMEM175 family.</text>
</comment>
<dbReference type="Proteomes" id="UP001628078">
    <property type="component" value="Unassembled WGS sequence"/>
</dbReference>
<gene>
    <name evidence="14" type="ORF">JCM31185_18670</name>
</gene>
<evidence type="ECO:0000256" key="9">
    <source>
        <dbReference type="ARBA" id="ARBA00023065"/>
    </source>
</evidence>
<evidence type="ECO:0000256" key="7">
    <source>
        <dbReference type="ARBA" id="ARBA00022958"/>
    </source>
</evidence>
<comment type="subcellular location">
    <subcellularLocation>
        <location evidence="1">Membrane</location>
        <topology evidence="1">Multi-pass membrane protein</topology>
    </subcellularLocation>
</comment>
<keyword evidence="11" id="KW-0407">Ion channel</keyword>